<dbReference type="PANTHER" id="PTHR10196">
    <property type="entry name" value="SUGAR KINASE"/>
    <property type="match status" value="1"/>
</dbReference>
<reference evidence="10 11" key="1">
    <citation type="journal article" date="2017" name="ISME J.">
        <title>Energy and carbon metabolisms in a deep terrestrial subsurface fluid microbial community.</title>
        <authorList>
            <person name="Momper L."/>
            <person name="Jungbluth S.P."/>
            <person name="Lee M.D."/>
            <person name="Amend J.P."/>
        </authorList>
    </citation>
    <scope>NUCLEOTIDE SEQUENCE [LARGE SCALE GENOMIC DNA]</scope>
    <source>
        <strain evidence="10">SURF_5</strain>
    </source>
</reference>
<evidence type="ECO:0000259" key="8">
    <source>
        <dbReference type="Pfam" id="PF00370"/>
    </source>
</evidence>
<dbReference type="GO" id="GO:0006071">
    <property type="term" value="P:glycerol metabolic process"/>
    <property type="evidence" value="ECO:0007669"/>
    <property type="project" value="TreeGrafter"/>
</dbReference>
<proteinExistence type="inferred from homology"/>
<evidence type="ECO:0000256" key="6">
    <source>
        <dbReference type="ARBA" id="ARBA00023157"/>
    </source>
</evidence>
<evidence type="ECO:0000256" key="3">
    <source>
        <dbReference type="ARBA" id="ARBA00022741"/>
    </source>
</evidence>
<dbReference type="Proteomes" id="UP000265882">
    <property type="component" value="Unassembled WGS sequence"/>
</dbReference>
<dbReference type="AlphaFoldDB" id="A0A3A4P8R8"/>
<dbReference type="Pfam" id="PF02782">
    <property type="entry name" value="FGGY_C"/>
    <property type="match status" value="1"/>
</dbReference>
<dbReference type="SUPFAM" id="SSF53067">
    <property type="entry name" value="Actin-like ATPase domain"/>
    <property type="match status" value="2"/>
</dbReference>
<dbReference type="CDD" id="cd07771">
    <property type="entry name" value="ASKHA_NBD_FGGY_RhaB-like"/>
    <property type="match status" value="1"/>
</dbReference>
<feature type="domain" description="Carbohydrate kinase FGGY N-terminal" evidence="8">
    <location>
        <begin position="10"/>
        <end position="249"/>
    </location>
</feature>
<keyword evidence="7" id="KW-0684">Rhamnose metabolism</keyword>
<evidence type="ECO:0000259" key="9">
    <source>
        <dbReference type="Pfam" id="PF02782"/>
    </source>
</evidence>
<keyword evidence="5" id="KW-0067">ATP-binding</keyword>
<dbReference type="GO" id="GO:0019301">
    <property type="term" value="P:rhamnose catabolic process"/>
    <property type="evidence" value="ECO:0007669"/>
    <property type="project" value="InterPro"/>
</dbReference>
<comment type="caution">
    <text evidence="10">The sequence shown here is derived from an EMBL/GenBank/DDBJ whole genome shotgun (WGS) entry which is preliminary data.</text>
</comment>
<dbReference type="InterPro" id="IPR018485">
    <property type="entry name" value="FGGY_C"/>
</dbReference>
<dbReference type="GO" id="GO:0008993">
    <property type="term" value="F:rhamnulokinase activity"/>
    <property type="evidence" value="ECO:0007669"/>
    <property type="project" value="InterPro"/>
</dbReference>
<dbReference type="InterPro" id="IPR013449">
    <property type="entry name" value="Rhamnulokinase"/>
</dbReference>
<dbReference type="Gene3D" id="3.30.420.40">
    <property type="match status" value="2"/>
</dbReference>
<keyword evidence="4 10" id="KW-0418">Kinase</keyword>
<evidence type="ECO:0000313" key="10">
    <source>
        <dbReference type="EMBL" id="RJP25790.1"/>
    </source>
</evidence>
<evidence type="ECO:0000313" key="11">
    <source>
        <dbReference type="Proteomes" id="UP000265882"/>
    </source>
</evidence>
<name>A0A3A4P8R8_ABYX5</name>
<evidence type="ECO:0000256" key="5">
    <source>
        <dbReference type="ARBA" id="ARBA00022840"/>
    </source>
</evidence>
<evidence type="ECO:0000256" key="1">
    <source>
        <dbReference type="ARBA" id="ARBA00009156"/>
    </source>
</evidence>
<dbReference type="Pfam" id="PF00370">
    <property type="entry name" value="FGGY_N"/>
    <property type="match status" value="1"/>
</dbReference>
<dbReference type="PANTHER" id="PTHR10196:SF93">
    <property type="entry name" value="L-RHAMNULOKINASE"/>
    <property type="match status" value="1"/>
</dbReference>
<protein>
    <submittedName>
        <fullName evidence="10">Rhamnulokinase</fullName>
    </submittedName>
</protein>
<comment type="similarity">
    <text evidence="1">Belongs to the FGGY kinase family.</text>
</comment>
<dbReference type="GO" id="GO:0004370">
    <property type="term" value="F:glycerol kinase activity"/>
    <property type="evidence" value="ECO:0007669"/>
    <property type="project" value="TreeGrafter"/>
</dbReference>
<keyword evidence="2" id="KW-0808">Transferase</keyword>
<sequence length="505" mass="55499">MIPLHPSRFLAFDLGASSGRGVLGEIADDRLRTREICRFPNGMIQVCGHLHWNIFNLFEQVKNGLKLCAEEPETIPLSVGIDTWGVDFGFLANDGSILGLPYGYRDSRTDGAMESFFQKIPRERVYGLTGIQFLQLNSLFQLEAMVRDKSPLLSVARDLLFIPDLLTYLLTGVKKTEFSFATTSQLYNPIKEDWEEELLSALGLPGSLMQKIEQPGAVFGEIMPDVSKQTGLSPIPVIAVATHDTASAVAAVPAAGKDWAYISSGTWSLMGIEIDKPIITDQSLRLNFTNEGGMENTIRFLKNIAGLWLLEECRRVWAEKRRCEYDDLLVAATGAVPFAAFIDPDWSEFLNPPDMPAAIGRSLKSTKQSVPDSPGALVRCILESMALKYRLVLDQLRRLSPKPINSIHVIGGGAHNRLLCQFTANATGLPVMAGPVEAAAVGNIMAQALAAGCVTSLAGMREVISHSFILEKYEPEHVKEWETAYDTFREIISAPSRNASEGRIP</sequence>
<evidence type="ECO:0000256" key="2">
    <source>
        <dbReference type="ARBA" id="ARBA00022679"/>
    </source>
</evidence>
<dbReference type="InterPro" id="IPR018484">
    <property type="entry name" value="FGGY_N"/>
</dbReference>
<keyword evidence="6" id="KW-1015">Disulfide bond</keyword>
<dbReference type="GO" id="GO:0005524">
    <property type="term" value="F:ATP binding"/>
    <property type="evidence" value="ECO:0007669"/>
    <property type="project" value="UniProtKB-KW"/>
</dbReference>
<evidence type="ECO:0000256" key="7">
    <source>
        <dbReference type="ARBA" id="ARBA00023308"/>
    </source>
</evidence>
<keyword evidence="3" id="KW-0547">Nucleotide-binding</keyword>
<organism evidence="10 11">
    <name type="scientific">Abyssobacteria bacterium (strain SURF_5)</name>
    <dbReference type="NCBI Taxonomy" id="2093360"/>
    <lineage>
        <taxon>Bacteria</taxon>
        <taxon>Pseudomonadati</taxon>
        <taxon>Candidatus Hydrogenedentota</taxon>
        <taxon>Candidatus Abyssobacteria</taxon>
    </lineage>
</organism>
<dbReference type="GO" id="GO:0005829">
    <property type="term" value="C:cytosol"/>
    <property type="evidence" value="ECO:0007669"/>
    <property type="project" value="TreeGrafter"/>
</dbReference>
<gene>
    <name evidence="10" type="ORF">C4520_01855</name>
</gene>
<dbReference type="EMBL" id="QZKU01000018">
    <property type="protein sequence ID" value="RJP25790.1"/>
    <property type="molecule type" value="Genomic_DNA"/>
</dbReference>
<accession>A0A3A4P8R8</accession>
<feature type="domain" description="Carbohydrate kinase FGGY C-terminal" evidence="9">
    <location>
        <begin position="260"/>
        <end position="451"/>
    </location>
</feature>
<evidence type="ECO:0000256" key="4">
    <source>
        <dbReference type="ARBA" id="ARBA00022777"/>
    </source>
</evidence>
<dbReference type="InterPro" id="IPR043129">
    <property type="entry name" value="ATPase_NBD"/>
</dbReference>